<evidence type="ECO:0008006" key="3">
    <source>
        <dbReference type="Google" id="ProtNLM"/>
    </source>
</evidence>
<gene>
    <name evidence="1" type="ORF">CALK_1172</name>
</gene>
<dbReference type="EMBL" id="ASJR01000008">
    <property type="protein sequence ID" value="ERP31952.1"/>
    <property type="molecule type" value="Genomic_DNA"/>
</dbReference>
<proteinExistence type="predicted"/>
<accession>U7DA25</accession>
<name>U7DA25_9BACT</name>
<keyword evidence="2" id="KW-1185">Reference proteome</keyword>
<dbReference type="STRING" id="1313304.CALK_1172"/>
<reference evidence="1 2" key="1">
    <citation type="journal article" date="2013" name="Environ. Microbiol.">
        <title>Genome analysis of Chitinivibrio alkaliphilus gen. nov., sp. nov., a novel extremely haloalkaliphilic anaerobic chitinolytic bacterium from the candidate phylum Termite Group 3.</title>
        <authorList>
            <person name="Sorokin D.Y."/>
            <person name="Gumerov V.M."/>
            <person name="Rakitin A.L."/>
            <person name="Beletsky A.V."/>
            <person name="Damste J.S."/>
            <person name="Muyzer G."/>
            <person name="Mardanov A.V."/>
            <person name="Ravin N.V."/>
        </authorList>
    </citation>
    <scope>NUCLEOTIDE SEQUENCE [LARGE SCALE GENOMIC DNA]</scope>
    <source>
        <strain evidence="1 2">ACht1</strain>
    </source>
</reference>
<dbReference type="OrthoDB" id="9758406at2"/>
<comment type="caution">
    <text evidence="1">The sequence shown here is derived from an EMBL/GenBank/DDBJ whole genome shotgun (WGS) entry which is preliminary data.</text>
</comment>
<dbReference type="AlphaFoldDB" id="U7DA25"/>
<dbReference type="PROSITE" id="PS51257">
    <property type="entry name" value="PROKAR_LIPOPROTEIN"/>
    <property type="match status" value="1"/>
</dbReference>
<evidence type="ECO:0000313" key="1">
    <source>
        <dbReference type="EMBL" id="ERP31952.1"/>
    </source>
</evidence>
<sequence length="410" mass="45241">MKGIGVFLIFILLLSCSSEFITESTGSTVQVAVSLEGVNQNQNLRYTTYSNLHIRVKDAGGDPIADTTIQTSGDIELVNFEHIVEGEYDLTAWTTDEEGDTIHAPQEESITIAKERIETVQLRLIPLVGSMIAQLYELPMETDSVVFAFSSDSGFFEARQERSLRMVLSLDKIPFDALGTVSLTTLRDGGDTISHWDTLYTFTRENHSMEVNLMNNGDLAIDISTESAPITLFSASGDTTEVLAEEVDRGVLITEFCATGGGTGGREFLEIQNRGDTAQTIKDLRFIHNSREYSLGEVVLAPSDFFVIGTLNARDVWEVDTVVNMSLASTSGALFILDGEELLDYLIYFNDYDAAGWPALSASARRSWVLREDVHTPQGNNFGTAWKISRHVYAEFDGDTWYGNPGDSGR</sequence>
<dbReference type="Proteomes" id="UP000017148">
    <property type="component" value="Unassembled WGS sequence"/>
</dbReference>
<dbReference type="RefSeq" id="WP_022636653.1">
    <property type="nucleotide sequence ID" value="NZ_ASJR01000008.1"/>
</dbReference>
<protein>
    <recommendedName>
        <fullName evidence="3">LTD domain-containing protein</fullName>
    </recommendedName>
</protein>
<evidence type="ECO:0000313" key="2">
    <source>
        <dbReference type="Proteomes" id="UP000017148"/>
    </source>
</evidence>
<organism evidence="1 2">
    <name type="scientific">Chitinivibrio alkaliphilus ACht1</name>
    <dbReference type="NCBI Taxonomy" id="1313304"/>
    <lineage>
        <taxon>Bacteria</taxon>
        <taxon>Pseudomonadati</taxon>
        <taxon>Fibrobacterota</taxon>
        <taxon>Chitinivibrionia</taxon>
        <taxon>Chitinivibrionales</taxon>
        <taxon>Chitinivibrionaceae</taxon>
        <taxon>Chitinivibrio</taxon>
    </lineage>
</organism>